<keyword evidence="2" id="KW-0963">Cytoplasm</keyword>
<feature type="region of interest" description="Disordered" evidence="3">
    <location>
        <begin position="1"/>
        <end position="60"/>
    </location>
</feature>
<reference evidence="5" key="1">
    <citation type="submission" date="2016-10" db="EMBL/GenBank/DDBJ databases">
        <title>CRISPR-Cas defence system in Roseofilum reptotaenium: evidence of a bacteriophage-cyanobacterium arms race in the coral black band disease.</title>
        <authorList>
            <person name="Buerger P."/>
            <person name="Wood-Charlson E.M."/>
            <person name="Weynberg K.D."/>
            <person name="Willis B."/>
            <person name="Van Oppen M.J."/>
        </authorList>
    </citation>
    <scope>NUCLEOTIDE SEQUENCE [LARGE SCALE GENOMIC DNA]</scope>
    <source>
        <strain evidence="5">AO1-A</strain>
    </source>
</reference>
<dbReference type="InterPro" id="IPR044159">
    <property type="entry name" value="IQM"/>
</dbReference>
<comment type="subcellular location">
    <subcellularLocation>
        <location evidence="1">Cytoplasm</location>
    </subcellularLocation>
</comment>
<dbReference type="InterPro" id="IPR025295">
    <property type="entry name" value="eCIS_core_dom"/>
</dbReference>
<feature type="compositionally biased region" description="Basic and acidic residues" evidence="3">
    <location>
        <begin position="45"/>
        <end position="60"/>
    </location>
</feature>
<keyword evidence="6" id="KW-1185">Reference proteome</keyword>
<evidence type="ECO:0000313" key="5">
    <source>
        <dbReference type="EMBL" id="OJJ26922.1"/>
    </source>
</evidence>
<sequence length="603" mass="67600">MNPRRRQTRISPRQSLLAQKEKAPQYAVPPVVQPKIQRKTGSELPEWKPSESRKSSPLERLRYSAGVQAKLEIGQPHDPYEQQADQVAQDVVETIHTPQTPSTLQREMGPEGDEEMQMKPMVQRQEAIATGEASTELESSIHRARGTGKPLQEGLQRSMGTAMNADFSGVRVHTDSRADRLNESIQAKAFTTGQDVFFKSGEYQPGSQRGQKLIAHELTHVVQQSSTKPTIQRALATTQEYTTMKANARKEKTTWSGTLSAKNYGKKKNSYEQKRQDNDNAGAFKILLELRKRFTELDKKGDNYWKSNRLKEQYFRPLEAKLIQEMKLVGEILHVRLSTDEAPEVTPRSGADEAAVLWAHLKEDEQSTMAGIWNKEETLRSRICEVLGNQGGQLRLTNLNYVMEAVLTRQWQGATRYVKNWVASDSELSLNEYVDREMEQALEKRKKFNPNTTAHSTEYLDDQARADTQLHFGGGMVYKGTEQTLLTTDGGGDAIVMSDGELFSAKKGDVSVQDNVKKVIQHSSFLSGLPVDTAGMIVANAGTLEKVRGFSGHYKPTTAHLARLCLAMQARGIDMTNVTIEDKDGNKYTGLPKFLESMHGNEE</sequence>
<dbReference type="AlphaFoldDB" id="A0A1L9QWE1"/>
<evidence type="ECO:0000313" key="6">
    <source>
        <dbReference type="Proteomes" id="UP000183940"/>
    </source>
</evidence>
<dbReference type="Proteomes" id="UP000183940">
    <property type="component" value="Unassembled WGS sequence"/>
</dbReference>
<protein>
    <recommendedName>
        <fullName evidence="4">eCIS core domain-containing protein</fullName>
    </recommendedName>
</protein>
<dbReference type="EMBL" id="MLAW01000004">
    <property type="protein sequence ID" value="OJJ26922.1"/>
    <property type="molecule type" value="Genomic_DNA"/>
</dbReference>
<dbReference type="GO" id="GO:0005737">
    <property type="term" value="C:cytoplasm"/>
    <property type="evidence" value="ECO:0007669"/>
    <property type="project" value="UniProtKB-SubCell"/>
</dbReference>
<accession>A0A1L9QWE1</accession>
<evidence type="ECO:0000259" key="4">
    <source>
        <dbReference type="Pfam" id="PF13699"/>
    </source>
</evidence>
<dbReference type="PANTHER" id="PTHR31250">
    <property type="entry name" value="IQ DOMAIN-CONTAINING PROTEIN IQM3"/>
    <property type="match status" value="1"/>
</dbReference>
<organism evidence="5 6">
    <name type="scientific">Roseofilum reptotaenium AO1-A</name>
    <dbReference type="NCBI Taxonomy" id="1925591"/>
    <lineage>
        <taxon>Bacteria</taxon>
        <taxon>Bacillati</taxon>
        <taxon>Cyanobacteriota</taxon>
        <taxon>Cyanophyceae</taxon>
        <taxon>Desertifilales</taxon>
        <taxon>Desertifilaceae</taxon>
        <taxon>Roseofilum</taxon>
    </lineage>
</organism>
<evidence type="ECO:0000256" key="3">
    <source>
        <dbReference type="SAM" id="MobiDB-lite"/>
    </source>
</evidence>
<dbReference type="Pfam" id="PF13699">
    <property type="entry name" value="eCIS_core"/>
    <property type="match status" value="1"/>
</dbReference>
<dbReference type="STRING" id="1925591.BI308_04330"/>
<evidence type="ECO:0000256" key="1">
    <source>
        <dbReference type="ARBA" id="ARBA00004496"/>
    </source>
</evidence>
<comment type="caution">
    <text evidence="5">The sequence shown here is derived from an EMBL/GenBank/DDBJ whole genome shotgun (WGS) entry which is preliminary data.</text>
</comment>
<proteinExistence type="predicted"/>
<feature type="region of interest" description="Disordered" evidence="3">
    <location>
        <begin position="127"/>
        <end position="154"/>
    </location>
</feature>
<feature type="compositionally biased region" description="Low complexity" evidence="3">
    <location>
        <begin position="24"/>
        <end position="34"/>
    </location>
</feature>
<dbReference type="PANTHER" id="PTHR31250:SF27">
    <property type="entry name" value="IQ DOMAIN-CONTAINING PROTEIN IQM5"/>
    <property type="match status" value="1"/>
</dbReference>
<name>A0A1L9QWE1_9CYAN</name>
<feature type="domain" description="eCIS core" evidence="4">
    <location>
        <begin position="150"/>
        <end position="227"/>
    </location>
</feature>
<evidence type="ECO:0000256" key="2">
    <source>
        <dbReference type="ARBA" id="ARBA00022490"/>
    </source>
</evidence>
<gene>
    <name evidence="5" type="ORF">BI308_04330</name>
</gene>